<dbReference type="EMBL" id="CP017557">
    <property type="protein sequence ID" value="AOW06388.1"/>
    <property type="molecule type" value="Genomic_DNA"/>
</dbReference>
<dbReference type="GO" id="GO:0008081">
    <property type="term" value="F:phosphoric diester hydrolase activity"/>
    <property type="evidence" value="ECO:0007669"/>
    <property type="project" value="TreeGrafter"/>
</dbReference>
<evidence type="ECO:0000313" key="7">
    <source>
        <dbReference type="Proteomes" id="UP000256601"/>
    </source>
</evidence>
<dbReference type="EMBL" id="KZ858959">
    <property type="protein sequence ID" value="RDW27732.1"/>
    <property type="molecule type" value="Genomic_DNA"/>
</dbReference>
<dbReference type="SUPFAM" id="SSF56300">
    <property type="entry name" value="Metallo-dependent phosphatases"/>
    <property type="match status" value="1"/>
</dbReference>
<dbReference type="OrthoDB" id="282973at2759"/>
<reference evidence="5 7" key="2">
    <citation type="submission" date="2018-07" db="EMBL/GenBank/DDBJ databases">
        <title>Draft Genome Assemblies for Five Robust Yarrowia lipolytica Strains Exhibiting High Lipid Production and Pentose Sugar Utilization and Sugar Alcohol Secretion from Undetoxified Lignocellulosic Biomass Hydrolysates.</title>
        <authorList>
            <consortium name="DOE Joint Genome Institute"/>
            <person name="Walker C."/>
            <person name="Ryu S."/>
            <person name="Na H."/>
            <person name="Zane M."/>
            <person name="LaButti K."/>
            <person name="Lipzen A."/>
            <person name="Haridas S."/>
            <person name="Barry K."/>
            <person name="Grigoriev I.V."/>
            <person name="Quarterman J."/>
            <person name="Slininger P."/>
            <person name="Dien B."/>
            <person name="Trinh C.T."/>
        </authorList>
    </citation>
    <scope>NUCLEOTIDE SEQUENCE [LARGE SCALE GENOMIC DNA]</scope>
    <source>
        <strain evidence="5 7">YB392</strain>
    </source>
</reference>
<dbReference type="PANTHER" id="PTHR10340">
    <property type="entry name" value="SPHINGOMYELIN PHOSPHODIESTERASE"/>
    <property type="match status" value="1"/>
</dbReference>
<organism evidence="4 6">
    <name type="scientific">Yarrowia lipolytica</name>
    <name type="common">Candida lipolytica</name>
    <dbReference type="NCBI Taxonomy" id="4952"/>
    <lineage>
        <taxon>Eukaryota</taxon>
        <taxon>Fungi</taxon>
        <taxon>Dikarya</taxon>
        <taxon>Ascomycota</taxon>
        <taxon>Saccharomycotina</taxon>
        <taxon>Dipodascomycetes</taxon>
        <taxon>Dipodascales</taxon>
        <taxon>Dipodascales incertae sedis</taxon>
        <taxon>Yarrowia</taxon>
    </lineage>
</organism>
<keyword evidence="1" id="KW-0378">Hydrolase</keyword>
<dbReference type="CDD" id="cd00842">
    <property type="entry name" value="MPP_ASMase"/>
    <property type="match status" value="1"/>
</dbReference>
<dbReference type="FunFam" id="3.60.21.10:FF:000105">
    <property type="entry name" value="Metallo-dependent phosphatase-like protein"/>
    <property type="match status" value="1"/>
</dbReference>
<dbReference type="InterPro" id="IPR004843">
    <property type="entry name" value="Calcineurin-like_PHP"/>
</dbReference>
<name>A0A1H6PSZ4_YARLL</name>
<evidence type="ECO:0000256" key="1">
    <source>
        <dbReference type="ARBA" id="ARBA00022801"/>
    </source>
</evidence>
<dbReference type="InterPro" id="IPR041805">
    <property type="entry name" value="ASMase/PPN1_MPP"/>
</dbReference>
<dbReference type="PANTHER" id="PTHR10340:SF27">
    <property type="entry name" value="ACL091CP"/>
    <property type="match status" value="1"/>
</dbReference>
<dbReference type="Pfam" id="PF00149">
    <property type="entry name" value="Metallophos"/>
    <property type="match status" value="1"/>
</dbReference>
<evidence type="ECO:0000256" key="2">
    <source>
        <dbReference type="ARBA" id="ARBA00023180"/>
    </source>
</evidence>
<proteinExistence type="predicted"/>
<dbReference type="Proteomes" id="UP000256601">
    <property type="component" value="Unassembled WGS sequence"/>
</dbReference>
<feature type="domain" description="Calcineurin-like phosphoesterase" evidence="3">
    <location>
        <begin position="191"/>
        <end position="470"/>
    </location>
</feature>
<dbReference type="InterPro" id="IPR029052">
    <property type="entry name" value="Metallo-depent_PP-like"/>
</dbReference>
<protein>
    <submittedName>
        <fullName evidence="5">Metallo-dependent phosphatase-like protein</fullName>
    </submittedName>
</protein>
<dbReference type="Gene3D" id="3.60.21.10">
    <property type="match status" value="1"/>
</dbReference>
<accession>A0A1H6PSZ4</accession>
<dbReference type="RefSeq" id="XP_504775.1">
    <property type="nucleotide sequence ID" value="XM_504775.1"/>
</dbReference>
<evidence type="ECO:0000313" key="4">
    <source>
        <dbReference type="EMBL" id="AOW06388.1"/>
    </source>
</evidence>
<keyword evidence="2" id="KW-0325">Glycoprotein</keyword>
<dbReference type="GeneID" id="2912876"/>
<dbReference type="VEuPathDB" id="FungiDB:YALI1_E40915g"/>
<dbReference type="eggNOG" id="KOG3770">
    <property type="taxonomic scope" value="Eukaryota"/>
</dbReference>
<evidence type="ECO:0000313" key="5">
    <source>
        <dbReference type="EMBL" id="RDW27732.1"/>
    </source>
</evidence>
<sequence>MAISDIITAAYNGLKSVASKKNEDRTPDTQVQVPQNIQLEVSQNLSLDPLIKWAENELVKLAMLPICEAVLLGLTVLKGVAKVDKRAVPLILVGACDLLHPVIEKAIGYSFDCEYMQGDSIQRGNTGKSFTNVLTLMDTMGDDGKALRYYLMGLTQCGKPDTPYIDTSKLGWYPPKPDNITIAPSSNETFNVLHISDFHLDLKYQIGAESQCDYYMCCTDLSKNQTAINAGFHDPLIPAQSMGTYQCDCPQSLMEDSLQNVVDINKDKKFEFGIFTGDMVAHDPDEYYSKQNVQDNEEQAYKNLKQYLGDLPIYATFGNHDTYPNSQFAQDKSGFGGEFQWNTDLVTGLWKDYGWIDEAEASNAAHTVGSFAVTTKRGLRVISLDSNFWYKMNLYNYWNIADPDPSGVFKWFVDELVESEKKGERVWVVTHVPTGGAGDGLPWSSEVMRQIIVRFSPHVIAAVFYGHTHADQFTVYYDTPHGSTDMTDPLTTGWIVQSITPVDFYNPSWRYYEVDSKTFEIMDSKNYYTQLDQTFDYDLSKPYLANASSSFPHVGYEPQTPANAKWEFLYSAREAYDPHNNWPKDAPLNATFWDRVIKNIQSDPQQLETFYDNWFRKSPYTKQCSGGDCAKDTACFLAGGSWDSLYNCEGKSPIRGGE</sequence>
<dbReference type="AlphaFoldDB" id="A0A1H6PSZ4"/>
<evidence type="ECO:0000259" key="3">
    <source>
        <dbReference type="Pfam" id="PF00149"/>
    </source>
</evidence>
<dbReference type="KEGG" id="yli:2912876"/>
<dbReference type="Proteomes" id="UP000182444">
    <property type="component" value="Chromosome 1E"/>
</dbReference>
<dbReference type="VEuPathDB" id="FungiDB:YALI0_E34485g"/>
<gene>
    <name evidence="5" type="ORF">B0I71DRAFT_93778</name>
    <name evidence="4" type="ORF">YALI1_E40915g</name>
</gene>
<reference evidence="4 6" key="1">
    <citation type="journal article" date="2016" name="PLoS ONE">
        <title>Sequence Assembly of Yarrowia lipolytica Strain W29/CLIB89 Shows Transposable Element Diversity.</title>
        <authorList>
            <person name="Magnan C."/>
            <person name="Yu J."/>
            <person name="Chang I."/>
            <person name="Jahn E."/>
            <person name="Kanomata Y."/>
            <person name="Wu J."/>
            <person name="Zeller M."/>
            <person name="Oakes M."/>
            <person name="Baldi P."/>
            <person name="Sandmeyer S."/>
        </authorList>
    </citation>
    <scope>NUCLEOTIDE SEQUENCE [LARGE SCALE GENOMIC DNA]</scope>
    <source>
        <strain evidence="4">CLIB89</strain>
        <strain evidence="6">CLIB89(W29)</strain>
    </source>
</reference>
<dbReference type="OMA" id="ETRYCCH"/>
<evidence type="ECO:0000313" key="6">
    <source>
        <dbReference type="Proteomes" id="UP000182444"/>
    </source>
</evidence>